<feature type="compositionally biased region" description="Basic and acidic residues" evidence="1">
    <location>
        <begin position="1"/>
        <end position="14"/>
    </location>
</feature>
<evidence type="ECO:0000313" key="2">
    <source>
        <dbReference type="EMBL" id="RFU15285.1"/>
    </source>
</evidence>
<dbReference type="EMBL" id="QVQT01000006">
    <property type="protein sequence ID" value="RFU15285.1"/>
    <property type="molecule type" value="Genomic_DNA"/>
</dbReference>
<dbReference type="RefSeq" id="WP_147325102.1">
    <property type="nucleotide sequence ID" value="NZ_QVQT02000006.1"/>
</dbReference>
<gene>
    <name evidence="2" type="ORF">D0Y96_16490</name>
</gene>
<organism evidence="2 3">
    <name type="scientific">Paracidobacterium acidisoli</name>
    <dbReference type="NCBI Taxonomy" id="2303751"/>
    <lineage>
        <taxon>Bacteria</taxon>
        <taxon>Pseudomonadati</taxon>
        <taxon>Acidobacteriota</taxon>
        <taxon>Terriglobia</taxon>
        <taxon>Terriglobales</taxon>
        <taxon>Acidobacteriaceae</taxon>
        <taxon>Paracidobacterium</taxon>
    </lineage>
</organism>
<protein>
    <submittedName>
        <fullName evidence="2">Uncharacterized protein</fullName>
    </submittedName>
</protein>
<dbReference type="AlphaFoldDB" id="A0A372IK96"/>
<evidence type="ECO:0000256" key="1">
    <source>
        <dbReference type="SAM" id="MobiDB-lite"/>
    </source>
</evidence>
<accession>A0A372IK96</accession>
<dbReference type="Proteomes" id="UP000264702">
    <property type="component" value="Unassembled WGS sequence"/>
</dbReference>
<reference evidence="2 3" key="1">
    <citation type="submission" date="2018-08" db="EMBL/GenBank/DDBJ databases">
        <title>Acidipila sp. 4G-K13, an acidobacterium isolated from forest soil.</title>
        <authorList>
            <person name="Gao Z.-H."/>
            <person name="Qiu L.-H."/>
        </authorList>
    </citation>
    <scope>NUCLEOTIDE SEQUENCE [LARGE SCALE GENOMIC DNA]</scope>
    <source>
        <strain evidence="2 3">4G-K13</strain>
    </source>
</reference>
<feature type="compositionally biased region" description="Polar residues" evidence="1">
    <location>
        <begin position="15"/>
        <end position="26"/>
    </location>
</feature>
<name>A0A372IK96_9BACT</name>
<proteinExistence type="predicted"/>
<keyword evidence="3" id="KW-1185">Reference proteome</keyword>
<sequence>MKENENKEDIRSQENQDTTISPQADSANEPEASNRRELILRYGKYALVAAPLLMFVSKAQAIHSRP</sequence>
<comment type="caution">
    <text evidence="2">The sequence shown here is derived from an EMBL/GenBank/DDBJ whole genome shotgun (WGS) entry which is preliminary data.</text>
</comment>
<evidence type="ECO:0000313" key="3">
    <source>
        <dbReference type="Proteomes" id="UP000264702"/>
    </source>
</evidence>
<feature type="region of interest" description="Disordered" evidence="1">
    <location>
        <begin position="1"/>
        <end position="33"/>
    </location>
</feature>